<evidence type="ECO:0000256" key="1">
    <source>
        <dbReference type="ARBA" id="ARBA00022676"/>
    </source>
</evidence>
<evidence type="ECO:0000256" key="2">
    <source>
        <dbReference type="ARBA" id="ARBA00022679"/>
    </source>
</evidence>
<dbReference type="Pfam" id="PF04577">
    <property type="entry name" value="Glyco_transf_61"/>
    <property type="match status" value="1"/>
</dbReference>
<keyword evidence="1" id="KW-0328">Glycosyltransferase</keyword>
<sequence>MRLSKNACPKANYMTENILDSYAITRKMPENYIEGELDFCKDEFSYRTYDVQLIDLKNCIVDKRGFIYEEAKFRLSKINLIDEQLYPKFFSIKHYIKRVLIKKKKILKEANYLLVYDDWTNAHYHWFCDLLPRLFVVKDRLKDYTLLLPDTAYVRDQGLKSLAFLELQPAAIEFIQEDELVKVKKLSVLTHTCLSGYINDKIMQDMQAFISTRVDYSQRPNRKLYITRDKARYRKVLNEPEVLAAVKDFGYEVIRYEDYSFEEQVALTATAKSIVAMHGAGLVNMLYLHPEGSVLEFRRNKIYHNQCFWHLAKALRLKYYYLFGTPDDENLVIEGEGCNLTIDIALLKSTLSMME</sequence>
<feature type="domain" description="Glycosyltransferase 61 catalytic" evidence="4">
    <location>
        <begin position="124"/>
        <end position="294"/>
    </location>
</feature>
<gene>
    <name evidence="5" type="ORF">SAMN05421820_1107</name>
</gene>
<accession>A0A1H0EX72</accession>
<dbReference type="InterPro" id="IPR049625">
    <property type="entry name" value="Glyco_transf_61_cat"/>
</dbReference>
<evidence type="ECO:0000313" key="6">
    <source>
        <dbReference type="Proteomes" id="UP000183200"/>
    </source>
</evidence>
<name>A0A1H0EX72_9SPHI</name>
<keyword evidence="6" id="KW-1185">Reference proteome</keyword>
<dbReference type="PANTHER" id="PTHR20961">
    <property type="entry name" value="GLYCOSYLTRANSFERASE"/>
    <property type="match status" value="1"/>
</dbReference>
<dbReference type="InterPro" id="IPR007657">
    <property type="entry name" value="Glycosyltransferase_61"/>
</dbReference>
<dbReference type="GO" id="GO:0016757">
    <property type="term" value="F:glycosyltransferase activity"/>
    <property type="evidence" value="ECO:0007669"/>
    <property type="project" value="UniProtKB-KW"/>
</dbReference>
<evidence type="ECO:0000259" key="4">
    <source>
        <dbReference type="Pfam" id="PF04577"/>
    </source>
</evidence>
<dbReference type="AlphaFoldDB" id="A0A1H0EX72"/>
<dbReference type="EMBL" id="FNGY01000010">
    <property type="protein sequence ID" value="SDN86978.1"/>
    <property type="molecule type" value="Genomic_DNA"/>
</dbReference>
<protein>
    <recommendedName>
        <fullName evidence="4">Glycosyltransferase 61 catalytic domain-containing protein</fullName>
    </recommendedName>
</protein>
<organism evidence="5 6">
    <name type="scientific">Pedobacter steynii</name>
    <dbReference type="NCBI Taxonomy" id="430522"/>
    <lineage>
        <taxon>Bacteria</taxon>
        <taxon>Pseudomonadati</taxon>
        <taxon>Bacteroidota</taxon>
        <taxon>Sphingobacteriia</taxon>
        <taxon>Sphingobacteriales</taxon>
        <taxon>Sphingobacteriaceae</taxon>
        <taxon>Pedobacter</taxon>
    </lineage>
</organism>
<reference evidence="6" key="1">
    <citation type="submission" date="2016-10" db="EMBL/GenBank/DDBJ databases">
        <authorList>
            <person name="Varghese N."/>
            <person name="Submissions S."/>
        </authorList>
    </citation>
    <scope>NUCLEOTIDE SEQUENCE [LARGE SCALE GENOMIC DNA]</scope>
    <source>
        <strain evidence="6">DSM 19110</strain>
    </source>
</reference>
<keyword evidence="3" id="KW-0325">Glycoprotein</keyword>
<evidence type="ECO:0000256" key="3">
    <source>
        <dbReference type="ARBA" id="ARBA00023180"/>
    </source>
</evidence>
<evidence type="ECO:0000313" key="5">
    <source>
        <dbReference type="EMBL" id="SDN86978.1"/>
    </source>
</evidence>
<dbReference type="Proteomes" id="UP000183200">
    <property type="component" value="Unassembled WGS sequence"/>
</dbReference>
<keyword evidence="2" id="KW-0808">Transferase</keyword>
<proteinExistence type="predicted"/>